<accession>T1IX59</accession>
<reference evidence="11" key="2">
    <citation type="submission" date="2015-02" db="UniProtKB">
        <authorList>
            <consortium name="EnsemblMetazoa"/>
        </authorList>
    </citation>
    <scope>IDENTIFICATION</scope>
</reference>
<keyword evidence="7" id="KW-0675">Receptor</keyword>
<keyword evidence="6 9" id="KW-0472">Membrane</keyword>
<dbReference type="PROSITE" id="PS50262">
    <property type="entry name" value="G_PROTEIN_RECEP_F1_2"/>
    <property type="match status" value="1"/>
</dbReference>
<dbReference type="Proteomes" id="UP000014500">
    <property type="component" value="Unassembled WGS sequence"/>
</dbReference>
<dbReference type="Gene3D" id="1.20.1070.10">
    <property type="entry name" value="Rhodopsin 7-helix transmembrane proteins"/>
    <property type="match status" value="1"/>
</dbReference>
<dbReference type="Pfam" id="PF00001">
    <property type="entry name" value="7tm_1"/>
    <property type="match status" value="1"/>
</dbReference>
<sequence length="127" mass="14286">MEWSKEISPVTESINQTIEPVTFENVSRSVSRSVWSSGRAQIPLYILIFLLAVVGNCLVIVTLVQNKKMRTVTNVFLLNLAVSDLLLGVFCMPFTLVGTLLRQFVFGRIICKAISYIQVTENAFRKT</sequence>
<evidence type="ECO:0000256" key="3">
    <source>
        <dbReference type="ARBA" id="ARBA00022692"/>
    </source>
</evidence>
<organism evidence="11 12">
    <name type="scientific">Strigamia maritima</name>
    <name type="common">European centipede</name>
    <name type="synonym">Geophilus maritimus</name>
    <dbReference type="NCBI Taxonomy" id="126957"/>
    <lineage>
        <taxon>Eukaryota</taxon>
        <taxon>Metazoa</taxon>
        <taxon>Ecdysozoa</taxon>
        <taxon>Arthropoda</taxon>
        <taxon>Myriapoda</taxon>
        <taxon>Chilopoda</taxon>
        <taxon>Pleurostigmophora</taxon>
        <taxon>Geophilomorpha</taxon>
        <taxon>Linotaeniidae</taxon>
        <taxon>Strigamia</taxon>
    </lineage>
</organism>
<evidence type="ECO:0000256" key="6">
    <source>
        <dbReference type="ARBA" id="ARBA00023136"/>
    </source>
</evidence>
<keyword evidence="8" id="KW-0807">Transducer</keyword>
<dbReference type="HOGENOM" id="CLU_137561_0_0_1"/>
<dbReference type="GO" id="GO:0004930">
    <property type="term" value="F:G protein-coupled receptor activity"/>
    <property type="evidence" value="ECO:0007669"/>
    <property type="project" value="UniProtKB-KW"/>
</dbReference>
<feature type="transmembrane region" description="Helical" evidence="9">
    <location>
        <begin position="42"/>
        <end position="64"/>
    </location>
</feature>
<dbReference type="PANTHER" id="PTHR24235:SF29">
    <property type="entry name" value="GH23382P"/>
    <property type="match status" value="1"/>
</dbReference>
<evidence type="ECO:0000313" key="11">
    <source>
        <dbReference type="EnsemblMetazoa" id="SMAR005790-PA"/>
    </source>
</evidence>
<dbReference type="AlphaFoldDB" id="T1IX59"/>
<evidence type="ECO:0000256" key="1">
    <source>
        <dbReference type="ARBA" id="ARBA00004141"/>
    </source>
</evidence>
<dbReference type="eggNOG" id="KOG3656">
    <property type="taxonomic scope" value="Eukaryota"/>
</dbReference>
<dbReference type="InterPro" id="IPR000276">
    <property type="entry name" value="GPCR_Rhodpsn"/>
</dbReference>
<evidence type="ECO:0000256" key="8">
    <source>
        <dbReference type="ARBA" id="ARBA00023224"/>
    </source>
</evidence>
<dbReference type="PRINTS" id="PR00237">
    <property type="entry name" value="GPCRRHODOPSN"/>
</dbReference>
<dbReference type="OMA" id="MEWSKEI"/>
<evidence type="ECO:0000256" key="9">
    <source>
        <dbReference type="SAM" id="Phobius"/>
    </source>
</evidence>
<name>T1IX59_STRMM</name>
<evidence type="ECO:0000256" key="7">
    <source>
        <dbReference type="ARBA" id="ARBA00023170"/>
    </source>
</evidence>
<dbReference type="EMBL" id="AFFK01020026">
    <property type="status" value="NOT_ANNOTATED_CDS"/>
    <property type="molecule type" value="Genomic_DNA"/>
</dbReference>
<keyword evidence="5" id="KW-0297">G-protein coupled receptor</keyword>
<dbReference type="InterPro" id="IPR017452">
    <property type="entry name" value="GPCR_Rhodpsn_7TM"/>
</dbReference>
<comment type="similarity">
    <text evidence="2">Belongs to the G-protein coupled receptor 1 family.</text>
</comment>
<evidence type="ECO:0000259" key="10">
    <source>
        <dbReference type="PROSITE" id="PS50262"/>
    </source>
</evidence>
<evidence type="ECO:0000256" key="2">
    <source>
        <dbReference type="ARBA" id="ARBA00010663"/>
    </source>
</evidence>
<evidence type="ECO:0000313" key="12">
    <source>
        <dbReference type="Proteomes" id="UP000014500"/>
    </source>
</evidence>
<keyword evidence="4 9" id="KW-1133">Transmembrane helix</keyword>
<dbReference type="STRING" id="126957.T1IX59"/>
<reference evidence="12" key="1">
    <citation type="submission" date="2011-05" db="EMBL/GenBank/DDBJ databases">
        <authorList>
            <person name="Richards S.R."/>
            <person name="Qu J."/>
            <person name="Jiang H."/>
            <person name="Jhangiani S.N."/>
            <person name="Agravi P."/>
            <person name="Goodspeed R."/>
            <person name="Gross S."/>
            <person name="Mandapat C."/>
            <person name="Jackson L."/>
            <person name="Mathew T."/>
            <person name="Pu L."/>
            <person name="Thornton R."/>
            <person name="Saada N."/>
            <person name="Wilczek-Boney K.B."/>
            <person name="Lee S."/>
            <person name="Kovar C."/>
            <person name="Wu Y."/>
            <person name="Scherer S.E."/>
            <person name="Worley K.C."/>
            <person name="Muzny D.M."/>
            <person name="Gibbs R."/>
        </authorList>
    </citation>
    <scope>NUCLEOTIDE SEQUENCE</scope>
    <source>
        <strain evidence="12">Brora</strain>
    </source>
</reference>
<comment type="subcellular location">
    <subcellularLocation>
        <location evidence="1">Membrane</location>
        <topology evidence="1">Multi-pass membrane protein</topology>
    </subcellularLocation>
</comment>
<evidence type="ECO:0000256" key="4">
    <source>
        <dbReference type="ARBA" id="ARBA00022989"/>
    </source>
</evidence>
<dbReference type="PANTHER" id="PTHR24235">
    <property type="entry name" value="NEUROPEPTIDE Y RECEPTOR"/>
    <property type="match status" value="1"/>
</dbReference>
<dbReference type="SUPFAM" id="SSF81321">
    <property type="entry name" value="Family A G protein-coupled receptor-like"/>
    <property type="match status" value="1"/>
</dbReference>
<dbReference type="EnsemblMetazoa" id="SMAR005790-RA">
    <property type="protein sequence ID" value="SMAR005790-PA"/>
    <property type="gene ID" value="SMAR005790"/>
</dbReference>
<protein>
    <recommendedName>
        <fullName evidence="10">G-protein coupled receptors family 1 profile domain-containing protein</fullName>
    </recommendedName>
</protein>
<dbReference type="PhylomeDB" id="T1IX59"/>
<keyword evidence="3 9" id="KW-0812">Transmembrane</keyword>
<feature type="transmembrane region" description="Helical" evidence="9">
    <location>
        <begin position="76"/>
        <end position="101"/>
    </location>
</feature>
<feature type="domain" description="G-protein coupled receptors family 1 profile" evidence="10">
    <location>
        <begin position="55"/>
        <end position="127"/>
    </location>
</feature>
<proteinExistence type="inferred from homology"/>
<dbReference type="GO" id="GO:0016020">
    <property type="term" value="C:membrane"/>
    <property type="evidence" value="ECO:0007669"/>
    <property type="project" value="UniProtKB-SubCell"/>
</dbReference>
<evidence type="ECO:0000256" key="5">
    <source>
        <dbReference type="ARBA" id="ARBA00023040"/>
    </source>
</evidence>
<keyword evidence="12" id="KW-1185">Reference proteome</keyword>